<name>A0A4R2B8Z9_9BACI</name>
<feature type="binding site" evidence="2">
    <location>
        <position position="89"/>
    </location>
    <ligand>
        <name>prephenate</name>
        <dbReference type="ChEBI" id="CHEBI:29934"/>
    </ligand>
</feature>
<dbReference type="Gene3D" id="3.30.1330.40">
    <property type="entry name" value="RutC-like"/>
    <property type="match status" value="1"/>
</dbReference>
<feature type="binding site" evidence="2">
    <location>
        <position position="107"/>
    </location>
    <ligand>
        <name>prephenate</name>
        <dbReference type="ChEBI" id="CHEBI:29934"/>
    </ligand>
</feature>
<reference evidence="4 5" key="1">
    <citation type="journal article" date="2015" name="Stand. Genomic Sci.">
        <title>Genomic Encyclopedia of Bacterial and Archaeal Type Strains, Phase III: the genomes of soil and plant-associated and newly described type strains.</title>
        <authorList>
            <person name="Whitman W.B."/>
            <person name="Woyke T."/>
            <person name="Klenk H.P."/>
            <person name="Zhou Y."/>
            <person name="Lilburn T.G."/>
            <person name="Beck B.J."/>
            <person name="De Vos P."/>
            <person name="Vandamme P."/>
            <person name="Eisen J.A."/>
            <person name="Garrity G."/>
            <person name="Hugenholtz P."/>
            <person name="Kyrpides N.C."/>
        </authorList>
    </citation>
    <scope>NUCLEOTIDE SEQUENCE [LARGE SCALE GENOMIC DNA]</scope>
    <source>
        <strain evidence="4 5">CV53</strain>
    </source>
</reference>
<evidence type="ECO:0000313" key="5">
    <source>
        <dbReference type="Proteomes" id="UP000295689"/>
    </source>
</evidence>
<dbReference type="RefSeq" id="WP_121612011.1">
    <property type="nucleotide sequence ID" value="NZ_CP033044.1"/>
</dbReference>
<dbReference type="InterPro" id="IPR035959">
    <property type="entry name" value="RutC-like_sf"/>
</dbReference>
<dbReference type="NCBIfam" id="TIGR01796">
    <property type="entry name" value="CM_mono_aroH"/>
    <property type="match status" value="1"/>
</dbReference>
<keyword evidence="2 3" id="KW-0028">Amino-acid biosynthesis</keyword>
<dbReference type="GO" id="GO:0008652">
    <property type="term" value="P:amino acid biosynthetic process"/>
    <property type="evidence" value="ECO:0007669"/>
    <property type="project" value="UniProtKB-UniRule"/>
</dbReference>
<dbReference type="SUPFAM" id="SSF55298">
    <property type="entry name" value="YjgF-like"/>
    <property type="match status" value="1"/>
</dbReference>
<dbReference type="InterPro" id="IPR008243">
    <property type="entry name" value="Chorismate_mutase_AroH"/>
</dbReference>
<dbReference type="PROSITE" id="PS51167">
    <property type="entry name" value="CHORISMATE_MUT_1"/>
    <property type="match status" value="1"/>
</dbReference>
<keyword evidence="2 3" id="KW-0057">Aromatic amino acid biosynthesis</keyword>
<feature type="binding site" evidence="2">
    <location>
        <position position="6"/>
    </location>
    <ligand>
        <name>prephenate</name>
        <dbReference type="ChEBI" id="CHEBI:29934"/>
    </ligand>
</feature>
<dbReference type="CDD" id="cd02185">
    <property type="entry name" value="AroH"/>
    <property type="match status" value="1"/>
</dbReference>
<comment type="catalytic activity">
    <reaction evidence="3">
        <text>chorismate = prephenate</text>
        <dbReference type="Rhea" id="RHEA:13897"/>
        <dbReference type="ChEBI" id="CHEBI:29748"/>
        <dbReference type="ChEBI" id="CHEBI:29934"/>
        <dbReference type="EC" id="5.4.99.5"/>
    </reaction>
</comment>
<dbReference type="GO" id="GO:0009073">
    <property type="term" value="P:aromatic amino acid family biosynthetic process"/>
    <property type="evidence" value="ECO:0007669"/>
    <property type="project" value="UniProtKB-UniRule"/>
</dbReference>
<dbReference type="Pfam" id="PF07736">
    <property type="entry name" value="CM_1"/>
    <property type="match status" value="1"/>
</dbReference>
<dbReference type="OrthoDB" id="9802232at2"/>
<evidence type="ECO:0000313" key="4">
    <source>
        <dbReference type="EMBL" id="TCN23046.1"/>
    </source>
</evidence>
<dbReference type="GO" id="GO:0046417">
    <property type="term" value="P:chorismate metabolic process"/>
    <property type="evidence" value="ECO:0007669"/>
    <property type="project" value="TreeGrafter"/>
</dbReference>
<keyword evidence="3" id="KW-0413">Isomerase</keyword>
<protein>
    <recommendedName>
        <fullName evidence="1 3">chorismate mutase</fullName>
        <ecNumber evidence="1 3">5.4.99.5</ecNumber>
    </recommendedName>
</protein>
<sequence>MIRGIRGAITVKENIEEEIVPATERLMREIIKQNGISPETVASVFVSVTEELTAAFPAKALRQIEGWAYVPVMCMQEVPVPGSLPKCIRVMFHADTEICQEDIKHVYLEGATVLRPDLLKA</sequence>
<dbReference type="PANTHER" id="PTHR21164">
    <property type="entry name" value="CHORISMATE MUTASE"/>
    <property type="match status" value="1"/>
</dbReference>
<evidence type="ECO:0000256" key="1">
    <source>
        <dbReference type="NCBIfam" id="TIGR01796"/>
    </source>
</evidence>
<dbReference type="EMBL" id="SLVV01000009">
    <property type="protein sequence ID" value="TCN23046.1"/>
    <property type="molecule type" value="Genomic_DNA"/>
</dbReference>
<dbReference type="AlphaFoldDB" id="A0A4R2B8Z9"/>
<dbReference type="PIRSF" id="PIRSF005965">
    <property type="entry name" value="Chor_mut_AroH"/>
    <property type="match status" value="1"/>
</dbReference>
<proteinExistence type="predicted"/>
<dbReference type="EC" id="5.4.99.5" evidence="1 3"/>
<accession>A0A4R2B8Z9</accession>
<dbReference type="PANTHER" id="PTHR21164:SF0">
    <property type="entry name" value="CHORISMATE MUTASE AROH"/>
    <property type="match status" value="1"/>
</dbReference>
<dbReference type="UniPathway" id="UPA00120">
    <property type="reaction ID" value="UER00203"/>
</dbReference>
<comment type="caution">
    <text evidence="4">The sequence shown here is derived from an EMBL/GenBank/DDBJ whole genome shotgun (WGS) entry which is preliminary data.</text>
</comment>
<dbReference type="Proteomes" id="UP000295689">
    <property type="component" value="Unassembled WGS sequence"/>
</dbReference>
<keyword evidence="5" id="KW-1185">Reference proteome</keyword>
<gene>
    <name evidence="4" type="ORF">EV146_109204</name>
</gene>
<evidence type="ECO:0000256" key="3">
    <source>
        <dbReference type="PROSITE-ProRule" id="PRU00514"/>
    </source>
</evidence>
<evidence type="ECO:0000256" key="2">
    <source>
        <dbReference type="PIRSR" id="PIRSR005965-1"/>
    </source>
</evidence>
<dbReference type="GO" id="GO:0004106">
    <property type="term" value="F:chorismate mutase activity"/>
    <property type="evidence" value="ECO:0007669"/>
    <property type="project" value="UniProtKB-UniRule"/>
</dbReference>
<organism evidence="4 5">
    <name type="scientific">Mesobacillus foraminis</name>
    <dbReference type="NCBI Taxonomy" id="279826"/>
    <lineage>
        <taxon>Bacteria</taxon>
        <taxon>Bacillati</taxon>
        <taxon>Bacillota</taxon>
        <taxon>Bacilli</taxon>
        <taxon>Bacillales</taxon>
        <taxon>Bacillaceae</taxon>
        <taxon>Mesobacillus</taxon>
    </lineage>
</organism>